<dbReference type="AlphaFoldDB" id="A0AAN8MXP1"/>
<dbReference type="PANTHER" id="PTHR21054:SF2">
    <property type="entry name" value="MIP04191P"/>
    <property type="match status" value="1"/>
</dbReference>
<comment type="caution">
    <text evidence="3">The sequence shown here is derived from an EMBL/GenBank/DDBJ whole genome shotgun (WGS) entry which is preliminary data.</text>
</comment>
<dbReference type="SUPFAM" id="SSF55486">
    <property type="entry name" value="Metalloproteases ('zincins'), catalytic domain"/>
    <property type="match status" value="1"/>
</dbReference>
<dbReference type="Proteomes" id="UP001313282">
    <property type="component" value="Unassembled WGS sequence"/>
</dbReference>
<dbReference type="SUPFAM" id="SSF51101">
    <property type="entry name" value="Mannose-binding lectins"/>
    <property type="match status" value="1"/>
</dbReference>
<dbReference type="InterPro" id="IPR021917">
    <property type="entry name" value="Unchr_Zn-peptidase-like"/>
</dbReference>
<evidence type="ECO:0000259" key="2">
    <source>
        <dbReference type="PROSITE" id="PS51752"/>
    </source>
</evidence>
<reference evidence="3 4" key="1">
    <citation type="submission" date="2019-10" db="EMBL/GenBank/DDBJ databases">
        <authorList>
            <person name="Palmer J.M."/>
        </authorList>
    </citation>
    <scope>NUCLEOTIDE SEQUENCE [LARGE SCALE GENOMIC DNA]</scope>
    <source>
        <strain evidence="3 4">TWF718</strain>
    </source>
</reference>
<dbReference type="Gene3D" id="2.100.10.30">
    <property type="entry name" value="Jacalin-like lectin domain"/>
    <property type="match status" value="1"/>
</dbReference>
<protein>
    <recommendedName>
        <fullName evidence="2">Jacalin-type lectin domain-containing protein</fullName>
    </recommendedName>
</protein>
<proteinExistence type="predicted"/>
<dbReference type="PANTHER" id="PTHR21054">
    <property type="entry name" value="ZINC METALLOPROTEINASE-RELATED"/>
    <property type="match status" value="1"/>
</dbReference>
<dbReference type="EMBL" id="JAVHNR010000004">
    <property type="protein sequence ID" value="KAK6345068.1"/>
    <property type="molecule type" value="Genomic_DNA"/>
</dbReference>
<organism evidence="3 4">
    <name type="scientific">Orbilia javanica</name>
    <dbReference type="NCBI Taxonomy" id="47235"/>
    <lineage>
        <taxon>Eukaryota</taxon>
        <taxon>Fungi</taxon>
        <taxon>Dikarya</taxon>
        <taxon>Ascomycota</taxon>
        <taxon>Pezizomycotina</taxon>
        <taxon>Orbiliomycetes</taxon>
        <taxon>Orbiliales</taxon>
        <taxon>Orbiliaceae</taxon>
        <taxon>Orbilia</taxon>
    </lineage>
</organism>
<evidence type="ECO:0000313" key="4">
    <source>
        <dbReference type="Proteomes" id="UP001313282"/>
    </source>
</evidence>
<keyword evidence="4" id="KW-1185">Reference proteome</keyword>
<name>A0AAN8MXP1_9PEZI</name>
<feature type="region of interest" description="Disordered" evidence="1">
    <location>
        <begin position="16"/>
        <end position="46"/>
    </location>
</feature>
<dbReference type="PROSITE" id="PS51752">
    <property type="entry name" value="JACALIN_LECTIN"/>
    <property type="match status" value="1"/>
</dbReference>
<dbReference type="Pfam" id="PF12044">
    <property type="entry name" value="Metallopep"/>
    <property type="match status" value="1"/>
</dbReference>
<dbReference type="GO" id="GO:0005737">
    <property type="term" value="C:cytoplasm"/>
    <property type="evidence" value="ECO:0007669"/>
    <property type="project" value="TreeGrafter"/>
</dbReference>
<evidence type="ECO:0000313" key="3">
    <source>
        <dbReference type="EMBL" id="KAK6345068.1"/>
    </source>
</evidence>
<evidence type="ECO:0000256" key="1">
    <source>
        <dbReference type="SAM" id="MobiDB-lite"/>
    </source>
</evidence>
<gene>
    <name evidence="3" type="ORF">TWF718_007007</name>
</gene>
<feature type="region of interest" description="Disordered" evidence="1">
    <location>
        <begin position="58"/>
        <end position="94"/>
    </location>
</feature>
<dbReference type="InterPro" id="IPR053002">
    <property type="entry name" value="Metalloproteinase_M10B"/>
</dbReference>
<dbReference type="InterPro" id="IPR036404">
    <property type="entry name" value="Jacalin-like_lectin_dom_sf"/>
</dbReference>
<dbReference type="InterPro" id="IPR001229">
    <property type="entry name" value="Jacalin-like_lectin_dom"/>
</dbReference>
<sequence length="756" mass="82983">MLNKLKLTNLRRGSRQSLNIASSDSSAGSSGCQRRGSNDAASGATISINSSPSIVSAGTAWNDSARGSMSAQQSIPPIPPKPNSKEWPGEDLGSPVLQRQSTYVNPHAAIIQPTQPVSPNAPRILSISDGSWAFASVLLVFGQCGPPERPQDGTVIIHHHHESFPSTSWPVFDGLFRALIYLEPGPNRLHLEYTPSRTTSVSKSHMTIHMMPLAAPPLHLVILLGSDSPATFDCPADKIKTQGNGLDTATRKFRMAAYLWQAYTAEEMAKNKFGRRTFRFEETWAAESISHRDKIPRMVPKVHVLRSERTVAEIRDLDIAQQNPNGKRTGELWDIAYQTVEKHFAPKTIYEKKYVAVLILDSKWDTSSNVITGHAALGGGSGFIQMGIFGSHSLHTWPAFIEDVIPSFTDCTRIDTRIVANDAGQSGSYWEACCIGIGAFLHEVGHAFGCPHQPDGIMVRDYIKLNRSFVMRESYSTRTKAPGLRLCMPQDECHWHRLDILRFRFHPCFKSTSDPPFLFESDKPQVYGVGVAAIIVSSTGVAWVEIYINETLQNYYEVFPKVERNLTISVSEVLSKIHPAEKSKKIKLSIFTIGNGKVDIEDFMETAQSSFKLPGGEKAYQGMKLGLGGGSRSEAILPIGSNKVLNVIRAYSGSALNGIEFIFDDGSSSLFGNRGGSCSEFPLDTRRGETLLGFSVRSGFWVDGCDILTTLGRRSPFFGNSSGGSLHTMIPPRGYRVVGVSGTVGQWVDSFTILYV</sequence>
<feature type="compositionally biased region" description="Polar residues" evidence="1">
    <location>
        <begin position="58"/>
        <end position="71"/>
    </location>
</feature>
<feature type="compositionally biased region" description="Low complexity" evidence="1">
    <location>
        <begin position="21"/>
        <end position="31"/>
    </location>
</feature>
<feature type="domain" description="Jacalin-type lectin" evidence="2">
    <location>
        <begin position="618"/>
        <end position="756"/>
    </location>
</feature>
<accession>A0AAN8MXP1</accession>